<proteinExistence type="predicted"/>
<protein>
    <submittedName>
        <fullName evidence="2">Uncharacterized protein</fullName>
    </submittedName>
</protein>
<dbReference type="Proteomes" id="UP000650582">
    <property type="component" value="Unassembled WGS sequence"/>
</dbReference>
<comment type="caution">
    <text evidence="2">The sequence shown here is derived from an EMBL/GenBank/DDBJ whole genome shotgun (WGS) entry which is preliminary data.</text>
</comment>
<evidence type="ECO:0000256" key="1">
    <source>
        <dbReference type="SAM" id="MobiDB-lite"/>
    </source>
</evidence>
<organism evidence="2 3">
    <name type="scientific">Rhizoctonia solani</name>
    <dbReference type="NCBI Taxonomy" id="456999"/>
    <lineage>
        <taxon>Eukaryota</taxon>
        <taxon>Fungi</taxon>
        <taxon>Dikarya</taxon>
        <taxon>Basidiomycota</taxon>
        <taxon>Agaricomycotina</taxon>
        <taxon>Agaricomycetes</taxon>
        <taxon>Cantharellales</taxon>
        <taxon>Ceratobasidiaceae</taxon>
        <taxon>Rhizoctonia</taxon>
    </lineage>
</organism>
<feature type="region of interest" description="Disordered" evidence="1">
    <location>
        <begin position="247"/>
        <end position="286"/>
    </location>
</feature>
<name>A0A8H7H042_9AGAM</name>
<dbReference type="AlphaFoldDB" id="A0A8H7H042"/>
<evidence type="ECO:0000313" key="2">
    <source>
        <dbReference type="EMBL" id="KAF8671411.1"/>
    </source>
</evidence>
<evidence type="ECO:0000313" key="3">
    <source>
        <dbReference type="Proteomes" id="UP000650582"/>
    </source>
</evidence>
<dbReference type="EMBL" id="JACYCC010000218">
    <property type="protein sequence ID" value="KAF8671411.1"/>
    <property type="molecule type" value="Genomic_DNA"/>
</dbReference>
<accession>A0A8H7H042</accession>
<gene>
    <name evidence="2" type="ORF">RHS04_08366</name>
</gene>
<sequence length="286" mass="32492">MVNVIKNRPVLSTLENTYAWITQLHAHSQRQKELKKYIKAMPGNNSRLESKTFDQVQRELELFTWMATRNTMEFTMKRRMIRLHQTPFGVRPGSAYSARELPFRLGSSLDSVTSTQDNNEKDYTAASRHRRLYMLEQGVHGGMLPNRMYIARARIRGYASLSITSYTRLQRPLDLLRLVEKDGRELESYIETPLPTAGLKPLETAIQARNNPETQIISPRKSQSTSLEQTRIKRQLSLIICPHVRAGHKTQTGEVGEPPRLRSSEGGPGAPDHESGSWVGGPNQLS</sequence>
<reference evidence="2" key="1">
    <citation type="submission" date="2020-09" db="EMBL/GenBank/DDBJ databases">
        <title>Comparative genome analyses of four rice-infecting Rhizoctonia solani isolates reveal extensive enrichment of homogalacturonan modification genes.</title>
        <authorList>
            <person name="Lee D.-Y."/>
            <person name="Jeon J."/>
            <person name="Kim K.-T."/>
            <person name="Cheong K."/>
            <person name="Song H."/>
            <person name="Choi G."/>
            <person name="Ko J."/>
            <person name="Opiyo S.O."/>
            <person name="Zuo S."/>
            <person name="Madhav S."/>
            <person name="Lee Y.-H."/>
            <person name="Wang G.-L."/>
        </authorList>
    </citation>
    <scope>NUCLEOTIDE SEQUENCE</scope>
    <source>
        <strain evidence="2">AG1-IA YN-7</strain>
    </source>
</reference>